<name>A0A3P8WL04_CYNSE</name>
<protein>
    <submittedName>
        <fullName evidence="3">UBX domain protein 10</fullName>
    </submittedName>
</protein>
<reference evidence="3" key="2">
    <citation type="submission" date="2025-08" db="UniProtKB">
        <authorList>
            <consortium name="Ensembl"/>
        </authorList>
    </citation>
    <scope>IDENTIFICATION</scope>
</reference>
<dbReference type="InterPro" id="IPR001012">
    <property type="entry name" value="UBX_dom"/>
</dbReference>
<dbReference type="AlphaFoldDB" id="A0A3P8WL04"/>
<reference evidence="3 4" key="1">
    <citation type="journal article" date="2014" name="Nat. Genet.">
        <title>Whole-genome sequence of a flatfish provides insights into ZW sex chromosome evolution and adaptation to a benthic lifestyle.</title>
        <authorList>
            <person name="Chen S."/>
            <person name="Zhang G."/>
            <person name="Shao C."/>
            <person name="Huang Q."/>
            <person name="Liu G."/>
            <person name="Zhang P."/>
            <person name="Song W."/>
            <person name="An N."/>
            <person name="Chalopin D."/>
            <person name="Volff J.N."/>
            <person name="Hong Y."/>
            <person name="Li Q."/>
            <person name="Sha Z."/>
            <person name="Zhou H."/>
            <person name="Xie M."/>
            <person name="Yu Q."/>
            <person name="Liu Y."/>
            <person name="Xiang H."/>
            <person name="Wang N."/>
            <person name="Wu K."/>
            <person name="Yang C."/>
            <person name="Zhou Q."/>
            <person name="Liao X."/>
            <person name="Yang L."/>
            <person name="Hu Q."/>
            <person name="Zhang J."/>
            <person name="Meng L."/>
            <person name="Jin L."/>
            <person name="Tian Y."/>
            <person name="Lian J."/>
            <person name="Yang J."/>
            <person name="Miao G."/>
            <person name="Liu S."/>
            <person name="Liang Z."/>
            <person name="Yan F."/>
            <person name="Li Y."/>
            <person name="Sun B."/>
            <person name="Zhang H."/>
            <person name="Zhang J."/>
            <person name="Zhu Y."/>
            <person name="Du M."/>
            <person name="Zhao Y."/>
            <person name="Schartl M."/>
            <person name="Tang Q."/>
            <person name="Wang J."/>
        </authorList>
    </citation>
    <scope>NUCLEOTIDE SEQUENCE</scope>
</reference>
<dbReference type="PROSITE" id="PS50033">
    <property type="entry name" value="UBX"/>
    <property type="match status" value="1"/>
</dbReference>
<sequence>MVCKCAYWKGGATTCPFVYNSINTAILQTSFVRLSQHIIKIPSGAEVCQALCSCVSCYYGMSSSWCSPMHVTRPKSSKGRSRPAAVNTGPDPAVVHGSGSNPDRNLRSQSEPSMRQEEVLLSLQSSAAAAPLSLNKYKVLPSIERRRSDGGETGGGVQSLYTNMSLLTISGHNVPDLVNAQMNNSTANGKSSGGSPLTLSKEEPPEPSKHSGAIDSLLLAVRAPCGRRLEQHFNPTDTLLMVRVSAEDRFGHRYEDAFIQTLDVPRRSYTDLDMTLAQCGIKNRSVLCITLSGNGVDQD</sequence>
<dbReference type="SUPFAM" id="SSF54236">
    <property type="entry name" value="Ubiquitin-like"/>
    <property type="match status" value="1"/>
</dbReference>
<feature type="region of interest" description="Disordered" evidence="1">
    <location>
        <begin position="71"/>
        <end position="119"/>
    </location>
</feature>
<reference evidence="3" key="3">
    <citation type="submission" date="2025-09" db="UniProtKB">
        <authorList>
            <consortium name="Ensembl"/>
        </authorList>
    </citation>
    <scope>IDENTIFICATION</scope>
</reference>
<feature type="domain" description="UBX" evidence="2">
    <location>
        <begin position="212"/>
        <end position="289"/>
    </location>
</feature>
<proteinExistence type="predicted"/>
<keyword evidence="4" id="KW-1185">Reference proteome</keyword>
<feature type="compositionally biased region" description="Basic and acidic residues" evidence="1">
    <location>
        <begin position="200"/>
        <end position="209"/>
    </location>
</feature>
<dbReference type="Ensembl" id="ENSCSET00000027518.1">
    <property type="protein sequence ID" value="ENSCSEP00000027152.1"/>
    <property type="gene ID" value="ENSCSEG00000017355.1"/>
</dbReference>
<dbReference type="STRING" id="244447.ENSCSEP00000027152"/>
<dbReference type="Gene3D" id="3.10.20.90">
    <property type="entry name" value="Phosphatidylinositol 3-kinase Catalytic Subunit, Chain A, domain 1"/>
    <property type="match status" value="1"/>
</dbReference>
<evidence type="ECO:0000313" key="3">
    <source>
        <dbReference type="Ensembl" id="ENSCSEP00000027152.1"/>
    </source>
</evidence>
<feature type="compositionally biased region" description="Polar residues" evidence="1">
    <location>
        <begin position="180"/>
        <end position="198"/>
    </location>
</feature>
<dbReference type="InParanoid" id="A0A3P8WL04"/>
<feature type="region of interest" description="Disordered" evidence="1">
    <location>
        <begin position="178"/>
        <end position="213"/>
    </location>
</feature>
<accession>A0A3P8WL04</accession>
<dbReference type="Pfam" id="PF00789">
    <property type="entry name" value="UBX"/>
    <property type="match status" value="1"/>
</dbReference>
<evidence type="ECO:0000256" key="1">
    <source>
        <dbReference type="SAM" id="MobiDB-lite"/>
    </source>
</evidence>
<dbReference type="FunCoup" id="A0A3P8WL04">
    <property type="interactions" value="618"/>
</dbReference>
<dbReference type="OMA" id="ADSFIWQ"/>
<dbReference type="GeneTree" id="ENSGT00390000012939"/>
<feature type="compositionally biased region" description="Basic residues" evidence="1">
    <location>
        <begin position="72"/>
        <end position="81"/>
    </location>
</feature>
<dbReference type="Proteomes" id="UP000265120">
    <property type="component" value="Chromosome 10"/>
</dbReference>
<dbReference type="InterPro" id="IPR029071">
    <property type="entry name" value="Ubiquitin-like_domsf"/>
</dbReference>
<evidence type="ECO:0000313" key="4">
    <source>
        <dbReference type="Proteomes" id="UP000265120"/>
    </source>
</evidence>
<evidence type="ECO:0000259" key="2">
    <source>
        <dbReference type="PROSITE" id="PS50033"/>
    </source>
</evidence>
<organism evidence="3 4">
    <name type="scientific">Cynoglossus semilaevis</name>
    <name type="common">Tongue sole</name>
    <dbReference type="NCBI Taxonomy" id="244447"/>
    <lineage>
        <taxon>Eukaryota</taxon>
        <taxon>Metazoa</taxon>
        <taxon>Chordata</taxon>
        <taxon>Craniata</taxon>
        <taxon>Vertebrata</taxon>
        <taxon>Euteleostomi</taxon>
        <taxon>Actinopterygii</taxon>
        <taxon>Neopterygii</taxon>
        <taxon>Teleostei</taxon>
        <taxon>Neoteleostei</taxon>
        <taxon>Acanthomorphata</taxon>
        <taxon>Carangaria</taxon>
        <taxon>Pleuronectiformes</taxon>
        <taxon>Pleuronectoidei</taxon>
        <taxon>Cynoglossidae</taxon>
        <taxon>Cynoglossinae</taxon>
        <taxon>Cynoglossus</taxon>
    </lineage>
</organism>
<feature type="compositionally biased region" description="Polar residues" evidence="1">
    <location>
        <begin position="98"/>
        <end position="113"/>
    </location>
</feature>